<protein>
    <submittedName>
        <fullName evidence="2">Type II secretion system protein G</fullName>
    </submittedName>
</protein>
<dbReference type="InterPro" id="IPR045584">
    <property type="entry name" value="Pilin-like"/>
</dbReference>
<accession>A0A517ZZD5</accession>
<dbReference type="InterPro" id="IPR011453">
    <property type="entry name" value="DUF1559"/>
</dbReference>
<dbReference type="Pfam" id="PF07963">
    <property type="entry name" value="N_methyl"/>
    <property type="match status" value="1"/>
</dbReference>
<reference evidence="2 3" key="1">
    <citation type="submission" date="2019-03" db="EMBL/GenBank/DDBJ databases">
        <title>Deep-cultivation of Planctomycetes and their phenomic and genomic characterization uncovers novel biology.</title>
        <authorList>
            <person name="Wiegand S."/>
            <person name="Jogler M."/>
            <person name="Boedeker C."/>
            <person name="Pinto D."/>
            <person name="Vollmers J."/>
            <person name="Rivas-Marin E."/>
            <person name="Kohn T."/>
            <person name="Peeters S.H."/>
            <person name="Heuer A."/>
            <person name="Rast P."/>
            <person name="Oberbeckmann S."/>
            <person name="Bunk B."/>
            <person name="Jeske O."/>
            <person name="Meyerdierks A."/>
            <person name="Storesund J.E."/>
            <person name="Kallscheuer N."/>
            <person name="Luecker S."/>
            <person name="Lage O.M."/>
            <person name="Pohl T."/>
            <person name="Merkel B.J."/>
            <person name="Hornburger P."/>
            <person name="Mueller R.-W."/>
            <person name="Bruemmer F."/>
            <person name="Labrenz M."/>
            <person name="Spormann A.M."/>
            <person name="Op den Camp H."/>
            <person name="Overmann J."/>
            <person name="Amann R."/>
            <person name="Jetten M.S.M."/>
            <person name="Mascher T."/>
            <person name="Medema M.H."/>
            <person name="Devos D.P."/>
            <person name="Kaster A.-K."/>
            <person name="Ovreas L."/>
            <person name="Rohde M."/>
            <person name="Galperin M.Y."/>
            <person name="Jogler C."/>
        </authorList>
    </citation>
    <scope>NUCLEOTIDE SEQUENCE [LARGE SCALE GENOMIC DNA]</scope>
    <source>
        <strain evidence="2 3">Enr10</strain>
    </source>
</reference>
<evidence type="ECO:0000259" key="1">
    <source>
        <dbReference type="Pfam" id="PF07596"/>
    </source>
</evidence>
<dbReference type="AlphaFoldDB" id="A0A517ZZD5"/>
<evidence type="ECO:0000313" key="3">
    <source>
        <dbReference type="Proteomes" id="UP000315647"/>
    </source>
</evidence>
<feature type="domain" description="DUF1559" evidence="1">
    <location>
        <begin position="37"/>
        <end position="294"/>
    </location>
</feature>
<dbReference type="Proteomes" id="UP000315647">
    <property type="component" value="Chromosome"/>
</dbReference>
<dbReference type="PANTHER" id="PTHR30093">
    <property type="entry name" value="GENERAL SECRETION PATHWAY PROTEIN G"/>
    <property type="match status" value="1"/>
</dbReference>
<dbReference type="SUPFAM" id="SSF54523">
    <property type="entry name" value="Pili subunits"/>
    <property type="match status" value="1"/>
</dbReference>
<dbReference type="EMBL" id="CP037421">
    <property type="protein sequence ID" value="QDT24899.1"/>
    <property type="molecule type" value="Genomic_DNA"/>
</dbReference>
<dbReference type="InterPro" id="IPR012902">
    <property type="entry name" value="N_methyl_site"/>
</dbReference>
<keyword evidence="3" id="KW-1185">Reference proteome</keyword>
<accession>A0A517PZU6</accession>
<dbReference type="InterPro" id="IPR027558">
    <property type="entry name" value="Pre_pil_HX9DG_C"/>
</dbReference>
<dbReference type="RefSeq" id="WP_145102906.1">
    <property type="nucleotide sequence ID" value="NZ_CP036277.1"/>
</dbReference>
<gene>
    <name evidence="2" type="primary">xcpT_2</name>
    <name evidence="2" type="ORF">Enr10x_01910</name>
</gene>
<dbReference type="Pfam" id="PF07596">
    <property type="entry name" value="SBP_bac_10"/>
    <property type="match status" value="1"/>
</dbReference>
<sequence length="312" mass="33773">MALKFKMRTRQGFTLIELLVVIAIIAILIALLLPAVQQAREAARRSTCKNNLKQLGLALHNYHDSHRILPPGDVNGGGYSCSWLGSRETRNHTAYLYLLPYIEQTTMYNQINFSMATGAADGNGACTGPSQGIQTAATSHPIAVFQCPSDSYNPGPYTYSSNTAYATTKDYRTSYSVIYLSYDSTTTYGAMTGVKTAFGRNGAARIRDFKDGTSNSMLFMETPMEKDSSIRGPFVAAYVTTGAVIAAPYRKINHPTSSTNPVAVWGSPGSEHVGGCHALLADGAVRFLSENIDINLLRGIQTINGNEILGEF</sequence>
<evidence type="ECO:0000313" key="2">
    <source>
        <dbReference type="EMBL" id="QDT24899.1"/>
    </source>
</evidence>
<dbReference type="PROSITE" id="PS00409">
    <property type="entry name" value="PROKAR_NTER_METHYL"/>
    <property type="match status" value="1"/>
</dbReference>
<dbReference type="Gene3D" id="3.30.700.10">
    <property type="entry name" value="Glycoprotein, Type 4 Pilin"/>
    <property type="match status" value="1"/>
</dbReference>
<dbReference type="PANTHER" id="PTHR30093:SF2">
    <property type="entry name" value="TYPE II SECRETION SYSTEM PROTEIN H"/>
    <property type="match status" value="1"/>
</dbReference>
<dbReference type="NCBIfam" id="TIGR04294">
    <property type="entry name" value="pre_pil_HX9DG"/>
    <property type="match status" value="1"/>
</dbReference>
<dbReference type="NCBIfam" id="TIGR02532">
    <property type="entry name" value="IV_pilin_GFxxxE"/>
    <property type="match status" value="1"/>
</dbReference>
<organism evidence="2 3">
    <name type="scientific">Gimesia panareensis</name>
    <dbReference type="NCBI Taxonomy" id="2527978"/>
    <lineage>
        <taxon>Bacteria</taxon>
        <taxon>Pseudomonadati</taxon>
        <taxon>Planctomycetota</taxon>
        <taxon>Planctomycetia</taxon>
        <taxon>Planctomycetales</taxon>
        <taxon>Planctomycetaceae</taxon>
        <taxon>Gimesia</taxon>
    </lineage>
</organism>
<proteinExistence type="predicted"/>
<name>A0A517ZZD5_9PLAN</name>